<feature type="repeat" description="PPR" evidence="3">
    <location>
        <begin position="220"/>
        <end position="254"/>
    </location>
</feature>
<reference evidence="4 6" key="1">
    <citation type="journal article" date="2017" name="Nature">
        <title>The sunflower genome provides insights into oil metabolism, flowering and Asterid evolution.</title>
        <authorList>
            <person name="Badouin H."/>
            <person name="Gouzy J."/>
            <person name="Grassa C.J."/>
            <person name="Murat F."/>
            <person name="Staton S.E."/>
            <person name="Cottret L."/>
            <person name="Lelandais-Briere C."/>
            <person name="Owens G.L."/>
            <person name="Carrere S."/>
            <person name="Mayjonade B."/>
            <person name="Legrand L."/>
            <person name="Gill N."/>
            <person name="Kane N.C."/>
            <person name="Bowers J.E."/>
            <person name="Hubner S."/>
            <person name="Bellec A."/>
            <person name="Berard A."/>
            <person name="Berges H."/>
            <person name="Blanchet N."/>
            <person name="Boniface M.C."/>
            <person name="Brunel D."/>
            <person name="Catrice O."/>
            <person name="Chaidir N."/>
            <person name="Claudel C."/>
            <person name="Donnadieu C."/>
            <person name="Faraut T."/>
            <person name="Fievet G."/>
            <person name="Helmstetter N."/>
            <person name="King M."/>
            <person name="Knapp S.J."/>
            <person name="Lai Z."/>
            <person name="Le Paslier M.C."/>
            <person name="Lippi Y."/>
            <person name="Lorenzon L."/>
            <person name="Mandel J.R."/>
            <person name="Marage G."/>
            <person name="Marchand G."/>
            <person name="Marquand E."/>
            <person name="Bret-Mestries E."/>
            <person name="Morien E."/>
            <person name="Nambeesan S."/>
            <person name="Nguyen T."/>
            <person name="Pegot-Espagnet P."/>
            <person name="Pouilly N."/>
            <person name="Raftis F."/>
            <person name="Sallet E."/>
            <person name="Schiex T."/>
            <person name="Thomas J."/>
            <person name="Vandecasteele C."/>
            <person name="Vares D."/>
            <person name="Vear F."/>
            <person name="Vautrin S."/>
            <person name="Crespi M."/>
            <person name="Mangin B."/>
            <person name="Burke J.M."/>
            <person name="Salse J."/>
            <person name="Munos S."/>
            <person name="Vincourt P."/>
            <person name="Rieseberg L.H."/>
            <person name="Langlade N.B."/>
        </authorList>
    </citation>
    <scope>NUCLEOTIDE SEQUENCE [LARGE SCALE GENOMIC DNA]</scope>
    <source>
        <strain evidence="6">cv. SF193</strain>
        <tissue evidence="4">Leaves</tissue>
    </source>
</reference>
<feature type="repeat" description="PPR" evidence="3">
    <location>
        <begin position="149"/>
        <end position="183"/>
    </location>
</feature>
<sequence length="475" mass="53428">MTTHGLIFKYSIVMTFMKPSHLIQTHKVFTKFQLTKPSQIHTHARKTKPRPNELLKEHLKFNATSKALLLFRDMIRNATSSIDSYSVLYIINACTRHSARHEGRQFHSLVVKLGFEPVIFIQTSLVSYYSAVGNLGYAHQVFDEMPERNVFCWTALISAYVRNQKPNVGLTLFREMQMGDVDPDHVTLTVALSACADLGALDVGKWIHNFVRRNEKMNKDLSLYNSLLNMYTKCGDVETAKVLFDNIKEKDVTTWTSMITGYAIHGRAKEALALFAAMTDPKARTKIVPNDVTFIGVLMACSHAAMVDDGKRYFNSMVQDYGLEPKLSHFGCMVDLLCRAGCLQEAKDFILKMPVKPNAVLWRTLLGACSVSGDVELAEEARVRLVESEENLAGDDVIMGNVYASRGIWDKKEIARDRVSERRVPGCSAIEVGSEIYEFVAAGCDHPSACKIYEVIESLMRNMRGYGCNFDTCQP</sequence>
<dbReference type="FunCoup" id="A0A251VF02">
    <property type="interactions" value="3"/>
</dbReference>
<dbReference type="Gramene" id="mRNA:HanXRQr2_Chr02g0062281">
    <property type="protein sequence ID" value="CDS:HanXRQr2_Chr02g0062281.1"/>
    <property type="gene ID" value="HanXRQr2_Chr02g0062281"/>
</dbReference>
<comment type="similarity">
    <text evidence="1">Belongs to the PPR family. PCMP-H subfamily.</text>
</comment>
<dbReference type="GO" id="GO:0009451">
    <property type="term" value="P:RNA modification"/>
    <property type="evidence" value="ECO:0007669"/>
    <property type="project" value="InterPro"/>
</dbReference>
<reference evidence="4" key="3">
    <citation type="submission" date="2020-06" db="EMBL/GenBank/DDBJ databases">
        <title>Helianthus annuus Genome sequencing and assembly Release 2.</title>
        <authorList>
            <person name="Gouzy J."/>
            <person name="Langlade N."/>
            <person name="Munos S."/>
        </authorList>
    </citation>
    <scope>NUCLEOTIDE SEQUENCE</scope>
    <source>
        <tissue evidence="4">Leaves</tissue>
    </source>
</reference>
<dbReference type="InterPro" id="IPR046960">
    <property type="entry name" value="PPR_At4g14850-like_plant"/>
</dbReference>
<dbReference type="Pfam" id="PF01535">
    <property type="entry name" value="PPR"/>
    <property type="match status" value="3"/>
</dbReference>
<evidence type="ECO:0000313" key="4">
    <source>
        <dbReference type="EMBL" id="KAF5818208.1"/>
    </source>
</evidence>
<dbReference type="PANTHER" id="PTHR47926:SF347">
    <property type="entry name" value="PENTATRICOPEPTIDE REPEAT-CONTAINING PROTEIN"/>
    <property type="match status" value="1"/>
</dbReference>
<dbReference type="OrthoDB" id="736185at2759"/>
<dbReference type="AlphaFoldDB" id="A0A251VF02"/>
<dbReference type="PROSITE" id="PS51375">
    <property type="entry name" value="PPR"/>
    <property type="match status" value="2"/>
</dbReference>
<dbReference type="Gene3D" id="1.25.40.10">
    <property type="entry name" value="Tetratricopeptide repeat domain"/>
    <property type="match status" value="3"/>
</dbReference>
<dbReference type="EMBL" id="CM007891">
    <property type="protein sequence ID" value="OTG34198.1"/>
    <property type="molecule type" value="Genomic_DNA"/>
</dbReference>
<protein>
    <submittedName>
        <fullName evidence="5">Putative tetratricopeptide repeat (TPR)-like superfamily protein</fullName>
    </submittedName>
    <submittedName>
        <fullName evidence="4">Tetratricopeptide-like helical domain superfamily</fullName>
    </submittedName>
</protein>
<dbReference type="FunFam" id="1.25.40.10:FF:000427">
    <property type="entry name" value="Pentatricopeptide repeat-containing protein chloroplastic"/>
    <property type="match status" value="1"/>
</dbReference>
<name>A0A251VF02_HELAN</name>
<gene>
    <name evidence="5" type="ORF">HannXRQ_Chr02g0043131</name>
    <name evidence="4" type="ORF">HanXRQr2_Chr02g0062281</name>
</gene>
<reference evidence="5" key="2">
    <citation type="submission" date="2017-02" db="EMBL/GenBank/DDBJ databases">
        <title>Sunflower complete genome.</title>
        <authorList>
            <person name="Langlade N."/>
            <person name="Munos S."/>
        </authorList>
    </citation>
    <scope>NUCLEOTIDE SEQUENCE [LARGE SCALE GENOMIC DNA]</scope>
    <source>
        <tissue evidence="5">Leaves</tissue>
    </source>
</reference>
<evidence type="ECO:0000313" key="5">
    <source>
        <dbReference type="EMBL" id="OTG34198.1"/>
    </source>
</evidence>
<evidence type="ECO:0000313" key="6">
    <source>
        <dbReference type="Proteomes" id="UP000215914"/>
    </source>
</evidence>
<dbReference type="InterPro" id="IPR011990">
    <property type="entry name" value="TPR-like_helical_dom_sf"/>
</dbReference>
<evidence type="ECO:0000256" key="1">
    <source>
        <dbReference type="ARBA" id="ARBA00006643"/>
    </source>
</evidence>
<dbReference type="NCBIfam" id="TIGR00756">
    <property type="entry name" value="PPR"/>
    <property type="match status" value="3"/>
</dbReference>
<dbReference type="GO" id="GO:0003729">
    <property type="term" value="F:mRNA binding"/>
    <property type="evidence" value="ECO:0007669"/>
    <property type="project" value="UniProtKB-ARBA"/>
</dbReference>
<accession>A0A251VF02</accession>
<keyword evidence="2" id="KW-0677">Repeat</keyword>
<dbReference type="InterPro" id="IPR002885">
    <property type="entry name" value="PPR_rpt"/>
</dbReference>
<dbReference type="OMA" id="IMLRHEM"/>
<organism evidence="5 6">
    <name type="scientific">Helianthus annuus</name>
    <name type="common">Common sunflower</name>
    <dbReference type="NCBI Taxonomy" id="4232"/>
    <lineage>
        <taxon>Eukaryota</taxon>
        <taxon>Viridiplantae</taxon>
        <taxon>Streptophyta</taxon>
        <taxon>Embryophyta</taxon>
        <taxon>Tracheophyta</taxon>
        <taxon>Spermatophyta</taxon>
        <taxon>Magnoliopsida</taxon>
        <taxon>eudicotyledons</taxon>
        <taxon>Gunneridae</taxon>
        <taxon>Pentapetalae</taxon>
        <taxon>asterids</taxon>
        <taxon>campanulids</taxon>
        <taxon>Asterales</taxon>
        <taxon>Asteraceae</taxon>
        <taxon>Asteroideae</taxon>
        <taxon>Heliantheae alliance</taxon>
        <taxon>Heliantheae</taxon>
        <taxon>Helianthus</taxon>
    </lineage>
</organism>
<dbReference type="Proteomes" id="UP000215914">
    <property type="component" value="Chromosome 2"/>
</dbReference>
<dbReference type="PANTHER" id="PTHR47926">
    <property type="entry name" value="PENTATRICOPEPTIDE REPEAT-CONTAINING PROTEIN"/>
    <property type="match status" value="1"/>
</dbReference>
<dbReference type="InParanoid" id="A0A251VF02"/>
<dbReference type="FunFam" id="1.25.40.10:FF:000690">
    <property type="entry name" value="Pentatricopeptide repeat-containing protein"/>
    <property type="match status" value="1"/>
</dbReference>
<proteinExistence type="inferred from homology"/>
<dbReference type="Pfam" id="PF13041">
    <property type="entry name" value="PPR_2"/>
    <property type="match status" value="1"/>
</dbReference>
<dbReference type="EMBL" id="MNCJ02000317">
    <property type="protein sequence ID" value="KAF5818208.1"/>
    <property type="molecule type" value="Genomic_DNA"/>
</dbReference>
<evidence type="ECO:0000256" key="3">
    <source>
        <dbReference type="PROSITE-ProRule" id="PRU00708"/>
    </source>
</evidence>
<keyword evidence="6" id="KW-1185">Reference proteome</keyword>
<evidence type="ECO:0000256" key="2">
    <source>
        <dbReference type="ARBA" id="ARBA00022737"/>
    </source>
</evidence>